<proteinExistence type="predicted"/>
<evidence type="ECO:0000313" key="2">
    <source>
        <dbReference type="Proteomes" id="UP001055072"/>
    </source>
</evidence>
<dbReference type="Proteomes" id="UP001055072">
    <property type="component" value="Unassembled WGS sequence"/>
</dbReference>
<dbReference type="EMBL" id="MU274931">
    <property type="protein sequence ID" value="KAI0085425.1"/>
    <property type="molecule type" value="Genomic_DNA"/>
</dbReference>
<name>A0ACB8TTW3_9APHY</name>
<sequence>MSHLQHKETFLDSESGTNWRITLSNDWDVLGPFPIHAREQHFLSPSYPLNLSEPIDFSEKWPSAYADGGEVAWGTAQSQNGTLKVSYPHIRWASLRSTEGWAALQHHNVLRTSITVYPPSESTGSTEPPHLLIDLQQGSFFALRPSDTGGPLTDYIPQWHAGNIYTIDSASPHTVSLPVSPSATEATVYDLFVSGDYEIRLFGDPTVTGSDVPTLTITFDVEIEEPLSSVLEAESHHVLPDFIDNWAFGEAVGVGLRSSGGWWTVDDIVLTSSDSKSFKLRLLENTRIAPGQTRIVPLTVDQQDRFTEESIELEVHLTSSSGSKTAIQITLKPRQVSQWDTGSNEYQTFIATYFYATSTPTAFVTVPPKQTGPDGTKSPLLFLHGAGVNVLTTPSWGCEVPRQLQSWIVLPTGRTSWGLDWHGPSTEDAWLSVAALSTILESHSLWSSWGFSKDARVLLLGHSNGGQGAWYLAERYPDRILAVAPAAAYIKSQAYVPFVQSRSAHFIDPTLRAILETSITPDDDDLFVTNLVDTPVLAIHGGADENVPTWHSRSLVDTLKTWDRRASVTFKEDPGEPHCYSAAFGNDQVQAFIDQNINQHELPLDRGSLSSFTLTVAVPGESGSLHGFKVLKLTTPGRLARLSVYTDTRGVHITPRNVAIFSLDIKAITRLQGQLLFIDGHLAERAVRRDTLVFARDGSGTWKIFIKVETTLDVSIQPSGRISRILSSNGPLLFVIPDEDNQYYAHAAIRLAHDLDVFHKLSAEILNDAEASKRLEKGTLGTGNIVTIGNSGNVFTKRILSHGSTHFKLSNGSLTFHDKSIAKDVSSAFLHPHPVSTSSLLLVLYSDDKGGTEKLLRLFPIRTGVTVPDWIMIGQKADSIGAAGVEGAGVWGNDWSWNEGMSFI</sequence>
<protein>
    <submittedName>
        <fullName evidence="1">Uncharacterized protein</fullName>
    </submittedName>
</protein>
<evidence type="ECO:0000313" key="1">
    <source>
        <dbReference type="EMBL" id="KAI0085425.1"/>
    </source>
</evidence>
<organism evidence="1 2">
    <name type="scientific">Irpex rosettiformis</name>
    <dbReference type="NCBI Taxonomy" id="378272"/>
    <lineage>
        <taxon>Eukaryota</taxon>
        <taxon>Fungi</taxon>
        <taxon>Dikarya</taxon>
        <taxon>Basidiomycota</taxon>
        <taxon>Agaricomycotina</taxon>
        <taxon>Agaricomycetes</taxon>
        <taxon>Polyporales</taxon>
        <taxon>Irpicaceae</taxon>
        <taxon>Irpex</taxon>
    </lineage>
</organism>
<keyword evidence="2" id="KW-1185">Reference proteome</keyword>
<reference evidence="1" key="1">
    <citation type="journal article" date="2021" name="Environ. Microbiol.">
        <title>Gene family expansions and transcriptome signatures uncover fungal adaptations to wood decay.</title>
        <authorList>
            <person name="Hage H."/>
            <person name="Miyauchi S."/>
            <person name="Viragh M."/>
            <person name="Drula E."/>
            <person name="Min B."/>
            <person name="Chaduli D."/>
            <person name="Navarro D."/>
            <person name="Favel A."/>
            <person name="Norest M."/>
            <person name="Lesage-Meessen L."/>
            <person name="Balint B."/>
            <person name="Merenyi Z."/>
            <person name="de Eugenio L."/>
            <person name="Morin E."/>
            <person name="Martinez A.T."/>
            <person name="Baldrian P."/>
            <person name="Stursova M."/>
            <person name="Martinez M.J."/>
            <person name="Novotny C."/>
            <person name="Magnuson J.K."/>
            <person name="Spatafora J.W."/>
            <person name="Maurice S."/>
            <person name="Pangilinan J."/>
            <person name="Andreopoulos W."/>
            <person name="LaButti K."/>
            <person name="Hundley H."/>
            <person name="Na H."/>
            <person name="Kuo A."/>
            <person name="Barry K."/>
            <person name="Lipzen A."/>
            <person name="Henrissat B."/>
            <person name="Riley R."/>
            <person name="Ahrendt S."/>
            <person name="Nagy L.G."/>
            <person name="Grigoriev I.V."/>
            <person name="Martin F."/>
            <person name="Rosso M.N."/>
        </authorList>
    </citation>
    <scope>NUCLEOTIDE SEQUENCE</scope>
    <source>
        <strain evidence="1">CBS 384.51</strain>
    </source>
</reference>
<gene>
    <name evidence="1" type="ORF">BDY19DRAFT_896611</name>
</gene>
<accession>A0ACB8TTW3</accession>
<comment type="caution">
    <text evidence="1">The sequence shown here is derived from an EMBL/GenBank/DDBJ whole genome shotgun (WGS) entry which is preliminary data.</text>
</comment>